<dbReference type="Gene3D" id="3.10.20.30">
    <property type="match status" value="1"/>
</dbReference>
<dbReference type="KEGG" id="ccos:Pan44_27890"/>
<evidence type="ECO:0000313" key="1">
    <source>
        <dbReference type="EMBL" id="QDT54753.1"/>
    </source>
</evidence>
<dbReference type="CDD" id="cd00565">
    <property type="entry name" value="Ubl_ThiS"/>
    <property type="match status" value="1"/>
</dbReference>
<dbReference type="InterPro" id="IPR003749">
    <property type="entry name" value="ThiS/MoaD-like"/>
</dbReference>
<dbReference type="OrthoDB" id="9798559at2"/>
<dbReference type="SUPFAM" id="SSF54285">
    <property type="entry name" value="MoaD/ThiS"/>
    <property type="match status" value="1"/>
</dbReference>
<dbReference type="RefSeq" id="WP_145030587.1">
    <property type="nucleotide sequence ID" value="NZ_CP036271.1"/>
</dbReference>
<accession>A0A517SF44</accession>
<dbReference type="InterPro" id="IPR010035">
    <property type="entry name" value="Thi_S"/>
</dbReference>
<proteinExistence type="predicted"/>
<dbReference type="FunCoup" id="A0A517SF44">
    <property type="interactions" value="15"/>
</dbReference>
<organism evidence="1 2">
    <name type="scientific">Caulifigura coniformis</name>
    <dbReference type="NCBI Taxonomy" id="2527983"/>
    <lineage>
        <taxon>Bacteria</taxon>
        <taxon>Pseudomonadati</taxon>
        <taxon>Planctomycetota</taxon>
        <taxon>Planctomycetia</taxon>
        <taxon>Planctomycetales</taxon>
        <taxon>Planctomycetaceae</taxon>
        <taxon>Caulifigura</taxon>
    </lineage>
</organism>
<sequence length="71" mass="7519">MSSEMISISVNGQSREVARGMTLAALVAELKVPSKFVAVERNRDVVPRAQHAETLLQAGDQLEVVTLVGGG</sequence>
<dbReference type="PANTHER" id="PTHR34472:SF1">
    <property type="entry name" value="SULFUR CARRIER PROTEIN THIS"/>
    <property type="match status" value="1"/>
</dbReference>
<dbReference type="EMBL" id="CP036271">
    <property type="protein sequence ID" value="QDT54753.1"/>
    <property type="molecule type" value="Genomic_DNA"/>
</dbReference>
<name>A0A517SF44_9PLAN</name>
<dbReference type="AlphaFoldDB" id="A0A517SF44"/>
<dbReference type="InterPro" id="IPR016155">
    <property type="entry name" value="Mopterin_synth/thiamin_S_b"/>
</dbReference>
<dbReference type="NCBIfam" id="TIGR01683">
    <property type="entry name" value="thiS"/>
    <property type="match status" value="1"/>
</dbReference>
<protein>
    <submittedName>
        <fullName evidence="1">Sulfur carrier protein ThiS</fullName>
    </submittedName>
</protein>
<dbReference type="InParanoid" id="A0A517SF44"/>
<reference evidence="1 2" key="1">
    <citation type="submission" date="2019-02" db="EMBL/GenBank/DDBJ databases">
        <title>Deep-cultivation of Planctomycetes and their phenomic and genomic characterization uncovers novel biology.</title>
        <authorList>
            <person name="Wiegand S."/>
            <person name="Jogler M."/>
            <person name="Boedeker C."/>
            <person name="Pinto D."/>
            <person name="Vollmers J."/>
            <person name="Rivas-Marin E."/>
            <person name="Kohn T."/>
            <person name="Peeters S.H."/>
            <person name="Heuer A."/>
            <person name="Rast P."/>
            <person name="Oberbeckmann S."/>
            <person name="Bunk B."/>
            <person name="Jeske O."/>
            <person name="Meyerdierks A."/>
            <person name="Storesund J.E."/>
            <person name="Kallscheuer N."/>
            <person name="Luecker S."/>
            <person name="Lage O.M."/>
            <person name="Pohl T."/>
            <person name="Merkel B.J."/>
            <person name="Hornburger P."/>
            <person name="Mueller R.-W."/>
            <person name="Bruemmer F."/>
            <person name="Labrenz M."/>
            <person name="Spormann A.M."/>
            <person name="Op den Camp H."/>
            <person name="Overmann J."/>
            <person name="Amann R."/>
            <person name="Jetten M.S.M."/>
            <person name="Mascher T."/>
            <person name="Medema M.H."/>
            <person name="Devos D.P."/>
            <person name="Kaster A.-K."/>
            <person name="Ovreas L."/>
            <person name="Rohde M."/>
            <person name="Galperin M.Y."/>
            <person name="Jogler C."/>
        </authorList>
    </citation>
    <scope>NUCLEOTIDE SEQUENCE [LARGE SCALE GENOMIC DNA]</scope>
    <source>
        <strain evidence="1 2">Pan44</strain>
    </source>
</reference>
<gene>
    <name evidence="1" type="ORF">Pan44_27890</name>
</gene>
<evidence type="ECO:0000313" key="2">
    <source>
        <dbReference type="Proteomes" id="UP000315700"/>
    </source>
</evidence>
<keyword evidence="2" id="KW-1185">Reference proteome</keyword>
<dbReference type="Proteomes" id="UP000315700">
    <property type="component" value="Chromosome"/>
</dbReference>
<dbReference type="Pfam" id="PF02597">
    <property type="entry name" value="ThiS"/>
    <property type="match status" value="1"/>
</dbReference>
<dbReference type="InterPro" id="IPR012675">
    <property type="entry name" value="Beta-grasp_dom_sf"/>
</dbReference>
<dbReference type="PANTHER" id="PTHR34472">
    <property type="entry name" value="SULFUR CARRIER PROTEIN THIS"/>
    <property type="match status" value="1"/>
</dbReference>